<evidence type="ECO:0000259" key="2">
    <source>
        <dbReference type="PROSITE" id="PS50076"/>
    </source>
</evidence>
<reference evidence="3" key="1">
    <citation type="submission" date="2015-04" db="UniProtKB">
        <authorList>
            <consortium name="EnsemblPlants"/>
        </authorList>
    </citation>
    <scope>IDENTIFICATION</scope>
</reference>
<dbReference type="Pfam" id="PF00226">
    <property type="entry name" value="DnaJ"/>
    <property type="match status" value="1"/>
</dbReference>
<name>A0A0E0MGK1_ORYPU</name>
<sequence>MAPTSRAQTAEMEAAALRIAAGDCWYACECDSVRRRDFGQIAGALWGEEAFRAREIAVKKLENRDFIGARKIAIKAQRLFPELENISQLLTICEVLSSAEAKISGDLDWYGVLQVDKTADETVIRRQYNILSSRLHPDNNTLFGAETAFKFVSEALAVLSDHVKRSLYDTKRQCGSREVAKEATQPPNKTDANISNVAGSMPPSASVLVFWTICPHCQKRSLYYQTNFLARCGDCGKNFFAIKLHEQSVPSRILSTAAKKSQLSPSEMFSFQRSSVPNQHGNQHQQGKCLVTRSEAVEFSAMKQTKSHICISDYDKPGNLVPKSPDLNSIPVKNLTKESASAENNAAESSSLQILGKRQLYVTSDSSHGINSNIKRQRKYNCPSDSDLSNEQICNDDVALPDNQSTGQHVPIEVDSEEKGNARHGGNQQTCKKNFTDTASQKSVNSMIAYPHPDFDSGKSRDAEETDESIKQYGWAGDMECKCLVTSETVQFSEISQAKSHEPAADNDIPGPLVPRSPDQNSIAVQNLTGESVSAETNSPGSSSLQVLGRRKLCDCSDSSHAMNSNIERQRKYNSPSDADWSNVQICNDDVAVTENQFAKEHVPIEVDSEEEGNEKHGDNQQSHRKDDTDTSSQNSANPVIAYSSPDFFDFDKSRDVSRIAVDQIWAVYDGHDCMPRAYARINHVDPSNLKVQFTWLVHNTVNEQNSKSTDEKLPFACGNFCLGETDVLHNPSRYLSHSVLPTGKNGNSCDINPNKGEVWALYKGWSMQLSSDADRYLSYGYDIVQVLSSGSMDDGVTVSPLVRIAGFVSLFAKARNETCFSISSCEVLRFSHSIPFYRTNGNERVGVAEGFLELDTAALPSDLDSAFTSITLESYMALDKKTNIELISYACPDSEFYNFEQDRSHDKFEAGQIWALYSDTDKFPNFYGWVSKVDIEPFNVHLAWLEACPQRAQEKLWLGHDVPVSCGTFEIQNMETKFNENCAFSHLIETKQIGAKCKVQIHPKIGEVWAIYKNWSNKWVPSRSTRGTKYAIGKIVDSTEAFTLFGYLTKVDGYISVFKPDVRRGILKIPVKESLRFSHRIPSFCLTKENGGKLHDCYELDPAAVPDVFLHKD</sequence>
<dbReference type="Proteomes" id="UP000026962">
    <property type="component" value="Chromosome 11"/>
</dbReference>
<dbReference type="GO" id="GO:0005783">
    <property type="term" value="C:endoplasmic reticulum"/>
    <property type="evidence" value="ECO:0007669"/>
    <property type="project" value="UniProtKB-ARBA"/>
</dbReference>
<feature type="compositionally biased region" description="Basic and acidic residues" evidence="1">
    <location>
        <begin position="453"/>
        <end position="463"/>
    </location>
</feature>
<dbReference type="STRING" id="4537.A0A0E0MGK1"/>
<keyword evidence="4" id="KW-1185">Reference proteome</keyword>
<dbReference type="HOGENOM" id="CLU_004676_2_0_1"/>
<dbReference type="SUPFAM" id="SSF46565">
    <property type="entry name" value="Chaperone J-domain"/>
    <property type="match status" value="1"/>
</dbReference>
<dbReference type="InterPro" id="IPR001623">
    <property type="entry name" value="DnaJ_domain"/>
</dbReference>
<dbReference type="PROSITE" id="PS50076">
    <property type="entry name" value="DNAJ_2"/>
    <property type="match status" value="1"/>
</dbReference>
<proteinExistence type="predicted"/>
<reference evidence="3" key="2">
    <citation type="submission" date="2018-05" db="EMBL/GenBank/DDBJ databases">
        <title>OpunRS2 (Oryza punctata Reference Sequence Version 2).</title>
        <authorList>
            <person name="Zhang J."/>
            <person name="Kudrna D."/>
            <person name="Lee S."/>
            <person name="Talag J."/>
            <person name="Welchert J."/>
            <person name="Wing R.A."/>
        </authorList>
    </citation>
    <scope>NUCLEOTIDE SEQUENCE [LARGE SCALE GENOMIC DNA]</scope>
</reference>
<evidence type="ECO:0000313" key="4">
    <source>
        <dbReference type="Proteomes" id="UP000026962"/>
    </source>
</evidence>
<dbReference type="EnsemblPlants" id="OPUNC11G14690.1">
    <property type="protein sequence ID" value="OPUNC11G14690.1"/>
    <property type="gene ID" value="OPUNC11G14690"/>
</dbReference>
<dbReference type="eggNOG" id="ENOG502QS8C">
    <property type="taxonomic scope" value="Eukaryota"/>
</dbReference>
<dbReference type="PANTHER" id="PTHR47374">
    <property type="entry name" value="ENDOSOME ANTIGEN-LIKE PROTEIN, PUTATIVE (DUF3444)-RELATED"/>
    <property type="match status" value="1"/>
</dbReference>
<dbReference type="PANTHER" id="PTHR47374:SF5">
    <property type="entry name" value="J DOMAIN-CONTAINING PROTEIN"/>
    <property type="match status" value="1"/>
</dbReference>
<dbReference type="InterPro" id="IPR024593">
    <property type="entry name" value="DUF3444"/>
</dbReference>
<feature type="domain" description="J" evidence="2">
    <location>
        <begin position="108"/>
        <end position="172"/>
    </location>
</feature>
<dbReference type="OMA" id="PVITYEC"/>
<dbReference type="CDD" id="cd06257">
    <property type="entry name" value="DnaJ"/>
    <property type="match status" value="1"/>
</dbReference>
<dbReference type="Pfam" id="PF11926">
    <property type="entry name" value="DUF3444"/>
    <property type="match status" value="2"/>
</dbReference>
<evidence type="ECO:0000256" key="1">
    <source>
        <dbReference type="SAM" id="MobiDB-lite"/>
    </source>
</evidence>
<dbReference type="PRINTS" id="PR00625">
    <property type="entry name" value="JDOMAIN"/>
</dbReference>
<evidence type="ECO:0000313" key="3">
    <source>
        <dbReference type="EnsemblPlants" id="OPUNC11G14690.1"/>
    </source>
</evidence>
<dbReference type="InterPro" id="IPR036869">
    <property type="entry name" value="J_dom_sf"/>
</dbReference>
<feature type="compositionally biased region" description="Basic and acidic residues" evidence="1">
    <location>
        <begin position="614"/>
        <end position="629"/>
    </location>
</feature>
<accession>A0A0E0MGK1</accession>
<organism evidence="3">
    <name type="scientific">Oryza punctata</name>
    <name type="common">Red rice</name>
    <dbReference type="NCBI Taxonomy" id="4537"/>
    <lineage>
        <taxon>Eukaryota</taxon>
        <taxon>Viridiplantae</taxon>
        <taxon>Streptophyta</taxon>
        <taxon>Embryophyta</taxon>
        <taxon>Tracheophyta</taxon>
        <taxon>Spermatophyta</taxon>
        <taxon>Magnoliopsida</taxon>
        <taxon>Liliopsida</taxon>
        <taxon>Poales</taxon>
        <taxon>Poaceae</taxon>
        <taxon>BOP clade</taxon>
        <taxon>Oryzoideae</taxon>
        <taxon>Oryzeae</taxon>
        <taxon>Oryzinae</taxon>
        <taxon>Oryza</taxon>
    </lineage>
</organism>
<protein>
    <recommendedName>
        <fullName evidence="2">J domain-containing protein</fullName>
    </recommendedName>
</protein>
<dbReference type="SMART" id="SM00271">
    <property type="entry name" value="DnaJ"/>
    <property type="match status" value="1"/>
</dbReference>
<feature type="region of interest" description="Disordered" evidence="1">
    <location>
        <begin position="495"/>
        <end position="520"/>
    </location>
</feature>
<dbReference type="AlphaFoldDB" id="A0A0E0MGK1"/>
<feature type="region of interest" description="Disordered" evidence="1">
    <location>
        <begin position="448"/>
        <end position="469"/>
    </location>
</feature>
<dbReference type="Gramene" id="OPUNC11G14690.1">
    <property type="protein sequence ID" value="OPUNC11G14690.1"/>
    <property type="gene ID" value="OPUNC11G14690"/>
</dbReference>
<feature type="region of interest" description="Disordered" evidence="1">
    <location>
        <begin position="605"/>
        <end position="640"/>
    </location>
</feature>
<dbReference type="Gene3D" id="1.10.287.110">
    <property type="entry name" value="DnaJ domain"/>
    <property type="match status" value="1"/>
</dbReference>